<dbReference type="Proteomes" id="UP001605036">
    <property type="component" value="Unassembled WGS sequence"/>
</dbReference>
<evidence type="ECO:0000313" key="3">
    <source>
        <dbReference type="Proteomes" id="UP001605036"/>
    </source>
</evidence>
<evidence type="ECO:0000256" key="1">
    <source>
        <dbReference type="SAM" id="MobiDB-lite"/>
    </source>
</evidence>
<feature type="compositionally biased region" description="Polar residues" evidence="1">
    <location>
        <begin position="142"/>
        <end position="154"/>
    </location>
</feature>
<feature type="compositionally biased region" description="Basic and acidic residues" evidence="1">
    <location>
        <begin position="19"/>
        <end position="31"/>
    </location>
</feature>
<proteinExistence type="predicted"/>
<feature type="region of interest" description="Disordered" evidence="1">
    <location>
        <begin position="1"/>
        <end position="75"/>
    </location>
</feature>
<sequence>MRAVHFPGWGQDPEEERTEEQTPKEVDRSALDPHPLPNPASKYSLDREGSDKPSVSPVPHSDIGPVVNNQGHSTSRTVGSAFTILIPTRAKSSPPLANALPPLAKALPVEAKSGRRGDALAATSPPLAKLSSVEAKAGYSWRSPSQGFASTGESFANGGKERKMWRCPSRHFASTSKAFASGGEGRLFLAKP</sequence>
<keyword evidence="3" id="KW-1185">Reference proteome</keyword>
<reference evidence="2 3" key="1">
    <citation type="submission" date="2024-09" db="EMBL/GenBank/DDBJ databases">
        <title>Chromosome-scale assembly of Riccia fluitans.</title>
        <authorList>
            <person name="Paukszto L."/>
            <person name="Sawicki J."/>
            <person name="Karawczyk K."/>
            <person name="Piernik-Szablinska J."/>
            <person name="Szczecinska M."/>
            <person name="Mazdziarz M."/>
        </authorList>
    </citation>
    <scope>NUCLEOTIDE SEQUENCE [LARGE SCALE GENOMIC DNA]</scope>
    <source>
        <strain evidence="2">Rf_01</strain>
        <tissue evidence="2">Aerial parts of the thallus</tissue>
    </source>
</reference>
<accession>A0ABD1XW56</accession>
<comment type="caution">
    <text evidence="2">The sequence shown here is derived from an EMBL/GenBank/DDBJ whole genome shotgun (WGS) entry which is preliminary data.</text>
</comment>
<gene>
    <name evidence="2" type="ORF">R1flu_024711</name>
</gene>
<dbReference type="AlphaFoldDB" id="A0ABD1XW56"/>
<dbReference type="EMBL" id="JBHFFA010000007">
    <property type="protein sequence ID" value="KAL2613019.1"/>
    <property type="molecule type" value="Genomic_DNA"/>
</dbReference>
<feature type="region of interest" description="Disordered" evidence="1">
    <location>
        <begin position="133"/>
        <end position="162"/>
    </location>
</feature>
<name>A0ABD1XW56_9MARC</name>
<protein>
    <submittedName>
        <fullName evidence="2">Uncharacterized protein</fullName>
    </submittedName>
</protein>
<organism evidence="2 3">
    <name type="scientific">Riccia fluitans</name>
    <dbReference type="NCBI Taxonomy" id="41844"/>
    <lineage>
        <taxon>Eukaryota</taxon>
        <taxon>Viridiplantae</taxon>
        <taxon>Streptophyta</taxon>
        <taxon>Embryophyta</taxon>
        <taxon>Marchantiophyta</taxon>
        <taxon>Marchantiopsida</taxon>
        <taxon>Marchantiidae</taxon>
        <taxon>Marchantiales</taxon>
        <taxon>Ricciaceae</taxon>
        <taxon>Riccia</taxon>
    </lineage>
</organism>
<evidence type="ECO:0000313" key="2">
    <source>
        <dbReference type="EMBL" id="KAL2613019.1"/>
    </source>
</evidence>